<protein>
    <submittedName>
        <fullName evidence="1">Uncharacterized protein</fullName>
    </submittedName>
</protein>
<accession>A0A8S5LLI9</accession>
<proteinExistence type="predicted"/>
<reference evidence="1" key="1">
    <citation type="journal article" date="2021" name="Proc. Natl. Acad. Sci. U.S.A.">
        <title>A Catalog of Tens of Thousands of Viruses from Human Metagenomes Reveals Hidden Associations with Chronic Diseases.</title>
        <authorList>
            <person name="Tisza M.J."/>
            <person name="Buck C.B."/>
        </authorList>
    </citation>
    <scope>NUCLEOTIDE SEQUENCE</scope>
    <source>
        <strain evidence="1">CtKcB20</strain>
    </source>
</reference>
<dbReference type="EMBL" id="BK015870">
    <property type="protein sequence ID" value="DAD70822.1"/>
    <property type="molecule type" value="Genomic_DNA"/>
</dbReference>
<organism evidence="1">
    <name type="scientific">Siphoviridae sp. ctKcB20</name>
    <dbReference type="NCBI Taxonomy" id="2827568"/>
    <lineage>
        <taxon>Viruses</taxon>
        <taxon>Duplodnaviria</taxon>
        <taxon>Heunggongvirae</taxon>
        <taxon>Uroviricota</taxon>
        <taxon>Caudoviricetes</taxon>
    </lineage>
</organism>
<sequence>MSRRPKHCYQIPCMRCDYQSDCDKYVKIDPRMTAQRDKMWNDADLNCMDCMLRNVIKMRKEGKPA</sequence>
<evidence type="ECO:0000313" key="1">
    <source>
        <dbReference type="EMBL" id="DAD70822.1"/>
    </source>
</evidence>
<name>A0A8S5LLI9_9CAUD</name>